<proteinExistence type="predicted"/>
<dbReference type="Proteomes" id="UP000003688">
    <property type="component" value="Unassembled WGS sequence"/>
</dbReference>
<protein>
    <submittedName>
        <fullName evidence="1">Uncharacterized protein</fullName>
    </submittedName>
</protein>
<dbReference type="AlphaFoldDB" id="B9XIJ8"/>
<organism evidence="1 2">
    <name type="scientific">Pedosphaera parvula (strain Ellin514)</name>
    <dbReference type="NCBI Taxonomy" id="320771"/>
    <lineage>
        <taxon>Bacteria</taxon>
        <taxon>Pseudomonadati</taxon>
        <taxon>Verrucomicrobiota</taxon>
        <taxon>Pedosphaerae</taxon>
        <taxon>Pedosphaerales</taxon>
        <taxon>Pedosphaeraceae</taxon>
        <taxon>Pedosphaera</taxon>
    </lineage>
</organism>
<reference evidence="1 2" key="1">
    <citation type="journal article" date="2011" name="J. Bacteriol.">
        <title>Genome sequence of 'Pedosphaera parvula' Ellin514, an aerobic Verrucomicrobial isolate from pasture soil.</title>
        <authorList>
            <person name="Kant R."/>
            <person name="van Passel M.W."/>
            <person name="Sangwan P."/>
            <person name="Palva A."/>
            <person name="Lucas S."/>
            <person name="Copeland A."/>
            <person name="Lapidus A."/>
            <person name="Glavina Del Rio T."/>
            <person name="Dalin E."/>
            <person name="Tice H."/>
            <person name="Bruce D."/>
            <person name="Goodwin L."/>
            <person name="Pitluck S."/>
            <person name="Chertkov O."/>
            <person name="Larimer F.W."/>
            <person name="Land M.L."/>
            <person name="Hauser L."/>
            <person name="Brettin T.S."/>
            <person name="Detter J.C."/>
            <person name="Han S."/>
            <person name="de Vos W.M."/>
            <person name="Janssen P.H."/>
            <person name="Smidt H."/>
        </authorList>
    </citation>
    <scope>NUCLEOTIDE SEQUENCE [LARGE SCALE GENOMIC DNA]</scope>
    <source>
        <strain evidence="1 2">Ellin514</strain>
    </source>
</reference>
<comment type="caution">
    <text evidence="1">The sequence shown here is derived from an EMBL/GenBank/DDBJ whole genome shotgun (WGS) entry which is preliminary data.</text>
</comment>
<evidence type="ECO:0000313" key="1">
    <source>
        <dbReference type="EMBL" id="EEF60261.1"/>
    </source>
</evidence>
<accession>B9XIJ8</accession>
<dbReference type="RefSeq" id="WP_007415641.1">
    <property type="nucleotide sequence ID" value="NZ_ABOX02000018.1"/>
</dbReference>
<dbReference type="STRING" id="320771.Cflav_PD2957"/>
<keyword evidence="2" id="KW-1185">Reference proteome</keyword>
<name>B9XIJ8_PEDPL</name>
<evidence type="ECO:0000313" key="2">
    <source>
        <dbReference type="Proteomes" id="UP000003688"/>
    </source>
</evidence>
<dbReference type="OrthoDB" id="196426at2"/>
<gene>
    <name evidence="1" type="ORF">Cflav_PD2957</name>
</gene>
<dbReference type="EMBL" id="ABOX02000018">
    <property type="protein sequence ID" value="EEF60261.1"/>
    <property type="molecule type" value="Genomic_DNA"/>
</dbReference>
<sequence length="70" mass="8229">MSLSGNGVRLATLTTQLRVKWDDTKESWRDAKSIEFEKKYLDELQQSVERAVMIIEKLDKLVTKVRRDCE</sequence>